<dbReference type="Proteomes" id="UP000002051">
    <property type="component" value="Chromosome 4"/>
</dbReference>
<accession>A0A072UHY5</accession>
<dbReference type="Pfam" id="PF01809">
    <property type="entry name" value="YidD"/>
    <property type="match status" value="1"/>
</dbReference>
<dbReference type="Gramene" id="rna21122">
    <property type="protein sequence ID" value="RHN59132.1"/>
    <property type="gene ID" value="gene21122"/>
</dbReference>
<dbReference type="KEGG" id="mtr:25491592"/>
<dbReference type="OrthoDB" id="1798at2759"/>
<name>A0A072UHY5_MEDTR</name>
<dbReference type="PANTHER" id="PTHR33383">
    <property type="entry name" value="MEMBRANE PROTEIN INSERTION EFFICIENCY FACTOR-RELATED"/>
    <property type="match status" value="1"/>
</dbReference>
<dbReference type="InterPro" id="IPR002696">
    <property type="entry name" value="Membr_insert_effic_factor_YidD"/>
</dbReference>
<dbReference type="NCBIfam" id="TIGR00278">
    <property type="entry name" value="membrane protein insertion efficiency factor YidD"/>
    <property type="match status" value="1"/>
</dbReference>
<evidence type="ECO:0000313" key="4">
    <source>
        <dbReference type="Proteomes" id="UP000002051"/>
    </source>
</evidence>
<sequence>MATVVLPLNLNTTSSFQCSLPTPTQITFKHSSSRIQNYNFTSLKFKLKSTTLFVRASDPDSNPQTPQNAEVDNLGVQAALSVLRFYKREISPILPRSCRYVPTCSEYSMEAYKRYGFLKGTTLTVWRLCRCNPLGGSGYDPPRWFGENKPGEELDD</sequence>
<organism evidence="1 4">
    <name type="scientific">Medicago truncatula</name>
    <name type="common">Barrel medic</name>
    <name type="synonym">Medicago tribuloides</name>
    <dbReference type="NCBI Taxonomy" id="3880"/>
    <lineage>
        <taxon>Eukaryota</taxon>
        <taxon>Viridiplantae</taxon>
        <taxon>Streptophyta</taxon>
        <taxon>Embryophyta</taxon>
        <taxon>Tracheophyta</taxon>
        <taxon>Spermatophyta</taxon>
        <taxon>Magnoliopsida</taxon>
        <taxon>eudicotyledons</taxon>
        <taxon>Gunneridae</taxon>
        <taxon>Pentapetalae</taxon>
        <taxon>rosids</taxon>
        <taxon>fabids</taxon>
        <taxon>Fabales</taxon>
        <taxon>Fabaceae</taxon>
        <taxon>Papilionoideae</taxon>
        <taxon>50 kb inversion clade</taxon>
        <taxon>NPAAA clade</taxon>
        <taxon>Hologalegina</taxon>
        <taxon>IRL clade</taxon>
        <taxon>Trifolieae</taxon>
        <taxon>Medicago</taxon>
    </lineage>
</organism>
<dbReference type="HOGENOM" id="CLU_142504_0_0_1"/>
<gene>
    <name evidence="3" type="primary">25491592</name>
    <name evidence="1" type="ordered locus">MTR_4g021820</name>
    <name evidence="2" type="ORF">MtrunA17_Chr4g0009951</name>
</gene>
<dbReference type="EnsemblPlants" id="KEH29066">
    <property type="protein sequence ID" value="KEH29066"/>
    <property type="gene ID" value="MTR_4g021820"/>
</dbReference>
<evidence type="ECO:0000313" key="2">
    <source>
        <dbReference type="EMBL" id="RHN59132.1"/>
    </source>
</evidence>
<reference evidence="3" key="3">
    <citation type="submission" date="2015-04" db="UniProtKB">
        <authorList>
            <consortium name="EnsemblPlants"/>
        </authorList>
    </citation>
    <scope>IDENTIFICATION</scope>
    <source>
        <strain evidence="3">cv. Jemalong A17</strain>
    </source>
</reference>
<dbReference type="EMBL" id="CM001220">
    <property type="protein sequence ID" value="KEH29066.1"/>
    <property type="molecule type" value="Genomic_DNA"/>
</dbReference>
<dbReference type="EMBL" id="PSQE01000004">
    <property type="protein sequence ID" value="RHN59132.1"/>
    <property type="molecule type" value="Genomic_DNA"/>
</dbReference>
<dbReference type="SMART" id="SM01234">
    <property type="entry name" value="Haemolytic"/>
    <property type="match status" value="1"/>
</dbReference>
<dbReference type="AlphaFoldDB" id="A0A072UHY5"/>
<keyword evidence="4" id="KW-1185">Reference proteome</keyword>
<dbReference type="PANTHER" id="PTHR33383:SF1">
    <property type="entry name" value="MEMBRANE PROTEIN INSERTION EFFICIENCY FACTOR-RELATED"/>
    <property type="match status" value="1"/>
</dbReference>
<reference evidence="1 4" key="1">
    <citation type="journal article" date="2011" name="Nature">
        <title>The Medicago genome provides insight into the evolution of rhizobial symbioses.</title>
        <authorList>
            <person name="Young N.D."/>
            <person name="Debelle F."/>
            <person name="Oldroyd G.E."/>
            <person name="Geurts R."/>
            <person name="Cannon S.B."/>
            <person name="Udvardi M.K."/>
            <person name="Benedito V.A."/>
            <person name="Mayer K.F."/>
            <person name="Gouzy J."/>
            <person name="Schoof H."/>
            <person name="Van de Peer Y."/>
            <person name="Proost S."/>
            <person name="Cook D.R."/>
            <person name="Meyers B.C."/>
            <person name="Spannagl M."/>
            <person name="Cheung F."/>
            <person name="De Mita S."/>
            <person name="Krishnakumar V."/>
            <person name="Gundlach H."/>
            <person name="Zhou S."/>
            <person name="Mudge J."/>
            <person name="Bharti A.K."/>
            <person name="Murray J.D."/>
            <person name="Naoumkina M.A."/>
            <person name="Rosen B."/>
            <person name="Silverstein K.A."/>
            <person name="Tang H."/>
            <person name="Rombauts S."/>
            <person name="Zhao P.X."/>
            <person name="Zhou P."/>
            <person name="Barbe V."/>
            <person name="Bardou P."/>
            <person name="Bechner M."/>
            <person name="Bellec A."/>
            <person name="Berger A."/>
            <person name="Berges H."/>
            <person name="Bidwell S."/>
            <person name="Bisseling T."/>
            <person name="Choisne N."/>
            <person name="Couloux A."/>
            <person name="Denny R."/>
            <person name="Deshpande S."/>
            <person name="Dai X."/>
            <person name="Doyle J.J."/>
            <person name="Dudez A.M."/>
            <person name="Farmer A.D."/>
            <person name="Fouteau S."/>
            <person name="Franken C."/>
            <person name="Gibelin C."/>
            <person name="Gish J."/>
            <person name="Goldstein S."/>
            <person name="Gonzalez A.J."/>
            <person name="Green P.J."/>
            <person name="Hallab A."/>
            <person name="Hartog M."/>
            <person name="Hua A."/>
            <person name="Humphray S.J."/>
            <person name="Jeong D.H."/>
            <person name="Jing Y."/>
            <person name="Jocker A."/>
            <person name="Kenton S.M."/>
            <person name="Kim D.J."/>
            <person name="Klee K."/>
            <person name="Lai H."/>
            <person name="Lang C."/>
            <person name="Lin S."/>
            <person name="Macmil S.L."/>
            <person name="Magdelenat G."/>
            <person name="Matthews L."/>
            <person name="McCorrison J."/>
            <person name="Monaghan E.L."/>
            <person name="Mun J.H."/>
            <person name="Najar F.Z."/>
            <person name="Nicholson C."/>
            <person name="Noirot C."/>
            <person name="O'Bleness M."/>
            <person name="Paule C.R."/>
            <person name="Poulain J."/>
            <person name="Prion F."/>
            <person name="Qin B."/>
            <person name="Qu C."/>
            <person name="Retzel E.F."/>
            <person name="Riddle C."/>
            <person name="Sallet E."/>
            <person name="Samain S."/>
            <person name="Samson N."/>
            <person name="Sanders I."/>
            <person name="Saurat O."/>
            <person name="Scarpelli C."/>
            <person name="Schiex T."/>
            <person name="Segurens B."/>
            <person name="Severin A.J."/>
            <person name="Sherrier D.J."/>
            <person name="Shi R."/>
            <person name="Sims S."/>
            <person name="Singer S.R."/>
            <person name="Sinharoy S."/>
            <person name="Sterck L."/>
            <person name="Viollet A."/>
            <person name="Wang B.B."/>
            <person name="Wang K."/>
            <person name="Wang M."/>
            <person name="Wang X."/>
            <person name="Warfsmann J."/>
            <person name="Weissenbach J."/>
            <person name="White D.D."/>
            <person name="White J.D."/>
            <person name="Wiley G.B."/>
            <person name="Wincker P."/>
            <person name="Xing Y."/>
            <person name="Yang L."/>
            <person name="Yao Z."/>
            <person name="Ying F."/>
            <person name="Zhai J."/>
            <person name="Zhou L."/>
            <person name="Zuber A."/>
            <person name="Denarie J."/>
            <person name="Dixon R.A."/>
            <person name="May G.D."/>
            <person name="Schwartz D.C."/>
            <person name="Rogers J."/>
            <person name="Quetier F."/>
            <person name="Town C.D."/>
            <person name="Roe B.A."/>
        </authorList>
    </citation>
    <scope>NUCLEOTIDE SEQUENCE [LARGE SCALE GENOMIC DNA]</scope>
    <source>
        <strain evidence="1">A17</strain>
        <strain evidence="3 4">cv. Jemalong A17</strain>
    </source>
</reference>
<dbReference type="Proteomes" id="UP000265566">
    <property type="component" value="Chromosome 4"/>
</dbReference>
<dbReference type="HAMAP" id="MF_00386">
    <property type="entry name" value="UPF0161_YidD"/>
    <property type="match status" value="1"/>
</dbReference>
<protein>
    <submittedName>
        <fullName evidence="1">Membrane protein insertion efficiency factor, putative</fullName>
    </submittedName>
    <submittedName>
        <fullName evidence="2">Putative membrane protein insertion efficiency factor</fullName>
    </submittedName>
</protein>
<evidence type="ECO:0000313" key="1">
    <source>
        <dbReference type="EMBL" id="KEH29066.1"/>
    </source>
</evidence>
<proteinExistence type="inferred from homology"/>
<reference evidence="1 4" key="2">
    <citation type="journal article" date="2014" name="BMC Genomics">
        <title>An improved genome release (version Mt4.0) for the model legume Medicago truncatula.</title>
        <authorList>
            <person name="Tang H."/>
            <person name="Krishnakumar V."/>
            <person name="Bidwell S."/>
            <person name="Rosen B."/>
            <person name="Chan A."/>
            <person name="Zhou S."/>
            <person name="Gentzbittel L."/>
            <person name="Childs K.L."/>
            <person name="Yandell M."/>
            <person name="Gundlach H."/>
            <person name="Mayer K.F."/>
            <person name="Schwartz D.C."/>
            <person name="Town C.D."/>
        </authorList>
    </citation>
    <scope>GENOME REANNOTATION</scope>
    <source>
        <strain evidence="1">A17</strain>
        <strain evidence="3 4">cv. Jemalong A17</strain>
    </source>
</reference>
<reference evidence="2" key="4">
    <citation type="journal article" date="2018" name="Nat. Plants">
        <title>Whole-genome landscape of Medicago truncatula symbiotic genes.</title>
        <authorList>
            <person name="Pecrix Y."/>
            <person name="Gamas P."/>
            <person name="Carrere S."/>
        </authorList>
    </citation>
    <scope>NUCLEOTIDE SEQUENCE</scope>
    <source>
        <tissue evidence="2">Leaves</tissue>
    </source>
</reference>
<evidence type="ECO:0000313" key="3">
    <source>
        <dbReference type="EnsemblPlants" id="KEH29066"/>
    </source>
</evidence>